<dbReference type="GO" id="GO:0005388">
    <property type="term" value="F:P-type calcium transporter activity"/>
    <property type="evidence" value="ECO:0007669"/>
    <property type="project" value="TreeGrafter"/>
</dbReference>
<evidence type="ECO:0000256" key="1">
    <source>
        <dbReference type="ARBA" id="ARBA00004127"/>
    </source>
</evidence>
<dbReference type="InterPro" id="IPR036412">
    <property type="entry name" value="HAD-like_sf"/>
</dbReference>
<protein>
    <submittedName>
        <fullName evidence="3">Uncharacterized protein</fullName>
    </submittedName>
</protein>
<dbReference type="Proteomes" id="UP001279734">
    <property type="component" value="Unassembled WGS sequence"/>
</dbReference>
<dbReference type="InterPro" id="IPR023214">
    <property type="entry name" value="HAD_sf"/>
</dbReference>
<evidence type="ECO:0000256" key="2">
    <source>
        <dbReference type="ARBA" id="ARBA00022842"/>
    </source>
</evidence>
<dbReference type="SUPFAM" id="SSF56784">
    <property type="entry name" value="HAD-like"/>
    <property type="match status" value="1"/>
</dbReference>
<comment type="caution">
    <text evidence="3">The sequence shown here is derived from an EMBL/GenBank/DDBJ whole genome shotgun (WGS) entry which is preliminary data.</text>
</comment>
<accession>A0AAD3XIK2</accession>
<dbReference type="GO" id="GO:0097367">
    <property type="term" value="F:carbohydrate derivative binding"/>
    <property type="evidence" value="ECO:0007669"/>
    <property type="project" value="InterPro"/>
</dbReference>
<name>A0AAD3XIK2_NEPGR</name>
<gene>
    <name evidence="3" type="ORF">Nepgr_007689</name>
</gene>
<dbReference type="InterPro" id="IPR023299">
    <property type="entry name" value="ATPase_P-typ_cyto_dom_N"/>
</dbReference>
<evidence type="ECO:0000313" key="3">
    <source>
        <dbReference type="EMBL" id="GMH05849.1"/>
    </source>
</evidence>
<dbReference type="GO" id="GO:0000166">
    <property type="term" value="F:nucleotide binding"/>
    <property type="evidence" value="ECO:0007669"/>
    <property type="project" value="InterPro"/>
</dbReference>
<evidence type="ECO:0000313" key="4">
    <source>
        <dbReference type="Proteomes" id="UP001279734"/>
    </source>
</evidence>
<dbReference type="GO" id="GO:0012505">
    <property type="term" value="C:endomembrane system"/>
    <property type="evidence" value="ECO:0007669"/>
    <property type="project" value="UniProtKB-SubCell"/>
</dbReference>
<dbReference type="SUPFAM" id="SSF53697">
    <property type="entry name" value="SIS domain"/>
    <property type="match status" value="1"/>
</dbReference>
<dbReference type="InterPro" id="IPR046348">
    <property type="entry name" value="SIS_dom_sf"/>
</dbReference>
<keyword evidence="4" id="KW-1185">Reference proteome</keyword>
<dbReference type="EMBL" id="BSYO01000006">
    <property type="protein sequence ID" value="GMH05849.1"/>
    <property type="molecule type" value="Genomic_DNA"/>
</dbReference>
<dbReference type="SUPFAM" id="SSF81660">
    <property type="entry name" value="Metal cation-transporting ATPase, ATP-binding domain N"/>
    <property type="match status" value="1"/>
</dbReference>
<sequence length="253" mass="28783">MSAIGLLPTALQGIDIKEMLYWPSDGVESKDMAVLPYKDSLLLFSRYSAADLQQLEAICRCVFERFSEEHKSRCTGIFYNEDGSIIPLTFNIRAEWEARFNSFAGKETLRYITWALKRIPMGQQLLAFEDEKDITLIELVRILDPPREEVQDAILPCMNASICIIIVTGDNKTTAKSLCRKIGAFDHLDEFVGYSYTASEFVEPPALQKIVALQRLALFTRVKTLSSSFCLNKATREIQLELCCSQFSYSFLR</sequence>
<comment type="subcellular location">
    <subcellularLocation>
        <location evidence="1">Endomembrane system</location>
        <topology evidence="1">Multi-pass membrane protein</topology>
    </subcellularLocation>
</comment>
<dbReference type="Gene3D" id="3.40.50.1000">
    <property type="entry name" value="HAD superfamily/HAD-like"/>
    <property type="match status" value="1"/>
</dbReference>
<dbReference type="AlphaFoldDB" id="A0AAD3XIK2"/>
<dbReference type="GO" id="GO:1901135">
    <property type="term" value="P:carbohydrate derivative metabolic process"/>
    <property type="evidence" value="ECO:0007669"/>
    <property type="project" value="InterPro"/>
</dbReference>
<dbReference type="PANTHER" id="PTHR24093">
    <property type="entry name" value="CATION TRANSPORTING ATPASE"/>
    <property type="match status" value="1"/>
</dbReference>
<dbReference type="Gene3D" id="3.40.1110.10">
    <property type="entry name" value="Calcium-transporting ATPase, cytoplasmic domain N"/>
    <property type="match status" value="1"/>
</dbReference>
<proteinExistence type="predicted"/>
<dbReference type="GO" id="GO:0005886">
    <property type="term" value="C:plasma membrane"/>
    <property type="evidence" value="ECO:0007669"/>
    <property type="project" value="TreeGrafter"/>
</dbReference>
<reference evidence="3" key="1">
    <citation type="submission" date="2023-05" db="EMBL/GenBank/DDBJ databases">
        <title>Nepenthes gracilis genome sequencing.</title>
        <authorList>
            <person name="Fukushima K."/>
        </authorList>
    </citation>
    <scope>NUCLEOTIDE SEQUENCE</scope>
    <source>
        <strain evidence="3">SING2019-196</strain>
    </source>
</reference>
<dbReference type="PANTHER" id="PTHR24093:SF369">
    <property type="entry name" value="CALCIUM-TRANSPORTING ATPASE"/>
    <property type="match status" value="1"/>
</dbReference>
<dbReference type="Pfam" id="PF00702">
    <property type="entry name" value="Hydrolase"/>
    <property type="match status" value="1"/>
</dbReference>
<keyword evidence="2" id="KW-0460">Magnesium</keyword>
<organism evidence="3 4">
    <name type="scientific">Nepenthes gracilis</name>
    <name type="common">Slender pitcher plant</name>
    <dbReference type="NCBI Taxonomy" id="150966"/>
    <lineage>
        <taxon>Eukaryota</taxon>
        <taxon>Viridiplantae</taxon>
        <taxon>Streptophyta</taxon>
        <taxon>Embryophyta</taxon>
        <taxon>Tracheophyta</taxon>
        <taxon>Spermatophyta</taxon>
        <taxon>Magnoliopsida</taxon>
        <taxon>eudicotyledons</taxon>
        <taxon>Gunneridae</taxon>
        <taxon>Pentapetalae</taxon>
        <taxon>Caryophyllales</taxon>
        <taxon>Nepenthaceae</taxon>
        <taxon>Nepenthes</taxon>
    </lineage>
</organism>